<proteinExistence type="predicted"/>
<dbReference type="EMBL" id="CM056813">
    <property type="protein sequence ID" value="KAJ8641419.1"/>
    <property type="molecule type" value="Genomic_DNA"/>
</dbReference>
<keyword evidence="2" id="KW-1185">Reference proteome</keyword>
<evidence type="ECO:0000313" key="1">
    <source>
        <dbReference type="EMBL" id="KAJ8641419.1"/>
    </source>
</evidence>
<gene>
    <name evidence="1" type="ORF">MRB53_018113</name>
</gene>
<organism evidence="1 2">
    <name type="scientific">Persea americana</name>
    <name type="common">Avocado</name>
    <dbReference type="NCBI Taxonomy" id="3435"/>
    <lineage>
        <taxon>Eukaryota</taxon>
        <taxon>Viridiplantae</taxon>
        <taxon>Streptophyta</taxon>
        <taxon>Embryophyta</taxon>
        <taxon>Tracheophyta</taxon>
        <taxon>Spermatophyta</taxon>
        <taxon>Magnoliopsida</taxon>
        <taxon>Magnoliidae</taxon>
        <taxon>Laurales</taxon>
        <taxon>Lauraceae</taxon>
        <taxon>Persea</taxon>
    </lineage>
</organism>
<dbReference type="Proteomes" id="UP001234297">
    <property type="component" value="Chromosome 5"/>
</dbReference>
<protein>
    <submittedName>
        <fullName evidence="1">Uncharacterized protein</fullName>
    </submittedName>
</protein>
<reference evidence="1 2" key="1">
    <citation type="journal article" date="2022" name="Hortic Res">
        <title>A haplotype resolved chromosomal level avocado genome allows analysis of novel avocado genes.</title>
        <authorList>
            <person name="Nath O."/>
            <person name="Fletcher S.J."/>
            <person name="Hayward A."/>
            <person name="Shaw L.M."/>
            <person name="Masouleh A.K."/>
            <person name="Furtado A."/>
            <person name="Henry R.J."/>
            <person name="Mitter N."/>
        </authorList>
    </citation>
    <scope>NUCLEOTIDE SEQUENCE [LARGE SCALE GENOMIC DNA]</scope>
    <source>
        <strain evidence="2">cv. Hass</strain>
    </source>
</reference>
<sequence length="416" mass="46394">MSRALPEMLQCADLTVLERKRERMKWQQQQQYQQSYLQESQMSFIPSFQAEMLELPMMQEMSKNGAENGWPDLGKYQINDTESAAYLTAGFGAVADYGISRTASCPPVVGEEKGGDFPVPEKMVVKESSKKRRADKAATCLKANDVVEGTRDKRLKGDTNEEESKATEQNPTATTTTTNNNNNNSSSINNRETSADSSKENSKVSEVQKPDYIHVRARRGQATDSHSLAERVRREKISERMKFLQDLVPGCNKITGKAGMLDEIINYVQSLQRQVEFLSMKLAAVNPRIDFNIDNFFVKEMLSGCNGSYSTLGVSQELTNPVLLQFNPMHQGVTCSGMDMAINPSDITLRRTTSAPLSLPDTFVDSYFHANGSSSNNWDIDLSTLYSGDFQQGRQSGFPSQSLTGNLEVNNLKMEM</sequence>
<comment type="caution">
    <text evidence="1">The sequence shown here is derived from an EMBL/GenBank/DDBJ whole genome shotgun (WGS) entry which is preliminary data.</text>
</comment>
<evidence type="ECO:0000313" key="2">
    <source>
        <dbReference type="Proteomes" id="UP001234297"/>
    </source>
</evidence>
<name>A0ACC2M739_PERAE</name>
<accession>A0ACC2M739</accession>